<sequence length="37" mass="3825">MTVSRLFTGAEAVTAATFIAGFGPASYDSCDGQGRRI</sequence>
<dbReference type="AlphaFoldDB" id="A0A1D7VZP5"/>
<protein>
    <submittedName>
        <fullName evidence="1">Uncharacterized protein</fullName>
    </submittedName>
</protein>
<reference evidence="2" key="1">
    <citation type="submission" date="2016-09" db="EMBL/GenBank/DDBJ databases">
        <title>Complete Genome Sequence of Brevibacterium linens SMQ-1335.</title>
        <authorList>
            <person name="de Melo A.G."/>
            <person name="Labrie S.J."/>
            <person name="Dumaresq J."/>
            <person name="Roberts R.J."/>
            <person name="Tremblay D.M."/>
            <person name="Moineau S."/>
        </authorList>
    </citation>
    <scope>NUCLEOTIDE SEQUENCE [LARGE SCALE GENOMIC DNA]</scope>
    <source>
        <strain evidence="2">SMQ-1335</strain>
    </source>
</reference>
<dbReference type="Proteomes" id="UP000094793">
    <property type="component" value="Chromosome"/>
</dbReference>
<name>A0A1D7VZP5_BREAU</name>
<gene>
    <name evidence="1" type="ORF">BLSMQ_0521</name>
</gene>
<evidence type="ECO:0000313" key="2">
    <source>
        <dbReference type="Proteomes" id="UP000094793"/>
    </source>
</evidence>
<organism evidence="1 2">
    <name type="scientific">Brevibacterium aurantiacum</name>
    <dbReference type="NCBI Taxonomy" id="273384"/>
    <lineage>
        <taxon>Bacteria</taxon>
        <taxon>Bacillati</taxon>
        <taxon>Actinomycetota</taxon>
        <taxon>Actinomycetes</taxon>
        <taxon>Micrococcales</taxon>
        <taxon>Brevibacteriaceae</taxon>
        <taxon>Brevibacterium</taxon>
    </lineage>
</organism>
<proteinExistence type="predicted"/>
<dbReference type="KEGG" id="blin:BLSMQ_0521"/>
<dbReference type="EMBL" id="CP017150">
    <property type="protein sequence ID" value="AOP52235.1"/>
    <property type="molecule type" value="Genomic_DNA"/>
</dbReference>
<evidence type="ECO:0000313" key="1">
    <source>
        <dbReference type="EMBL" id="AOP52235.1"/>
    </source>
</evidence>
<accession>A0A1D7VZP5</accession>